<gene>
    <name evidence="4" type="ORF">LEP1GSC058_1813</name>
</gene>
<reference evidence="4" key="1">
    <citation type="submission" date="2013-04" db="EMBL/GenBank/DDBJ databases">
        <authorList>
            <person name="Harkins D.M."/>
            <person name="Durkin A.S."/>
            <person name="Selengut J.D."/>
            <person name="Sanka R."/>
            <person name="DePew J."/>
            <person name="Purushe J."/>
            <person name="Ahmed A."/>
            <person name="van der Linden H."/>
            <person name="Goris M.G.A."/>
            <person name="Hartskeerl R.A."/>
            <person name="Vinetz J.M."/>
            <person name="Sutton G.G."/>
            <person name="Nelson W.C."/>
            <person name="Fouts D.E."/>
        </authorList>
    </citation>
    <scope>NUCLEOTIDE SEQUENCE [LARGE SCALE GENOMIC DNA]</scope>
    <source>
        <strain evidence="4">BUT 6</strain>
    </source>
</reference>
<dbReference type="InterPro" id="IPR025388">
    <property type="entry name" value="Alginate_export_dom"/>
</dbReference>
<organism evidence="4 5">
    <name type="scientific">Leptospira fainei serovar Hurstbridge str. BUT 6</name>
    <dbReference type="NCBI Taxonomy" id="1193011"/>
    <lineage>
        <taxon>Bacteria</taxon>
        <taxon>Pseudomonadati</taxon>
        <taxon>Spirochaetota</taxon>
        <taxon>Spirochaetia</taxon>
        <taxon>Leptospirales</taxon>
        <taxon>Leptospiraceae</taxon>
        <taxon>Leptospira</taxon>
    </lineage>
</organism>
<evidence type="ECO:0000256" key="2">
    <source>
        <dbReference type="SAM" id="SignalP"/>
    </source>
</evidence>
<dbReference type="Proteomes" id="UP000014540">
    <property type="component" value="Unassembled WGS sequence"/>
</dbReference>
<dbReference type="RefSeq" id="WP_016549289.1">
    <property type="nucleotide sequence ID" value="NZ_AKWZ02000009.1"/>
</dbReference>
<feature type="region of interest" description="Disordered" evidence="1">
    <location>
        <begin position="37"/>
        <end position="85"/>
    </location>
</feature>
<dbReference type="AlphaFoldDB" id="S3V272"/>
<name>S3V272_9LEPT</name>
<dbReference type="Pfam" id="PF13372">
    <property type="entry name" value="Alginate_exp"/>
    <property type="match status" value="1"/>
</dbReference>
<dbReference type="Gene3D" id="2.40.160.100">
    <property type="match status" value="1"/>
</dbReference>
<feature type="compositionally biased region" description="Basic and acidic residues" evidence="1">
    <location>
        <begin position="57"/>
        <end position="72"/>
    </location>
</feature>
<accession>S3V272</accession>
<keyword evidence="2" id="KW-0732">Signal</keyword>
<evidence type="ECO:0000259" key="3">
    <source>
        <dbReference type="Pfam" id="PF13372"/>
    </source>
</evidence>
<feature type="domain" description="Alginate export" evidence="3">
    <location>
        <begin position="131"/>
        <end position="604"/>
    </location>
</feature>
<feature type="chain" id="PRO_5004524322" evidence="2">
    <location>
        <begin position="27"/>
        <end position="632"/>
    </location>
</feature>
<sequence length="632" mass="69780">MVKNRLKLATFAIGLVALSFPIQTNAQGFPTIDFAIDSEKKPDEPTTPSTTPSPPSEKQDAKPVQDGREKTENNGNGGTAIVKEKDKEKEIYKSPLVGNTAGEYLRNLQVTPEQNKIIRSNSDLWIQDRFRVGFSVRPRYESINNMDFNKTTADNSNVFTGQTQFYLIADINKYVLFKATLQDSRVWGGEQSPAYTGTSRFELGTNGGVIYDTTKSSQNQVPVLNSTSFREAFFDIRKPDQSLRLRLGRQIIDFGDGRILGAANDNQIGNSTDGLRFTGKYANSTLDAFGTVVTAQYNSSGLVSANTALPNTYLVGANNFTKFASWLALDIYDFTVIKKYNPANTSTATSKPADQQNTYGFRLTNRTENNALPEGTLFDWTVEAAWQGGYNGLRVGTGWLQNATDSTTGTGAINAFNNKNLLIENENQRYNAHFLTVQAGVNPTKDLRIGVQYVYASGDPNRSDSTVGTWNAPFPTRRIATGFIPYSGNGIAGAFFWQNAKDYSVHIKWTAGKWGTFIFNPHFYYKAKLQDAYYNNNGIVTGGLAGSTEDFSDNQKYNYSSQHLGKKIGSELDLIYIVTPWENVSIWGGIAFVRAGDSIQNAHVSVPTSTTPSIYTGKPDASYFFLQTVFAI</sequence>
<comment type="caution">
    <text evidence="4">The sequence shown here is derived from an EMBL/GenBank/DDBJ whole genome shotgun (WGS) entry which is preliminary data.</text>
</comment>
<dbReference type="OrthoDB" id="311329at2"/>
<evidence type="ECO:0000313" key="4">
    <source>
        <dbReference type="EMBL" id="EPG74729.1"/>
    </source>
</evidence>
<feature type="signal peptide" evidence="2">
    <location>
        <begin position="1"/>
        <end position="26"/>
    </location>
</feature>
<dbReference type="InterPro" id="IPR053728">
    <property type="entry name" value="Alginate_Permeability_Chnl"/>
</dbReference>
<proteinExistence type="predicted"/>
<evidence type="ECO:0000313" key="5">
    <source>
        <dbReference type="Proteomes" id="UP000014540"/>
    </source>
</evidence>
<evidence type="ECO:0000256" key="1">
    <source>
        <dbReference type="SAM" id="MobiDB-lite"/>
    </source>
</evidence>
<dbReference type="EMBL" id="AKWZ02000009">
    <property type="protein sequence ID" value="EPG74729.1"/>
    <property type="molecule type" value="Genomic_DNA"/>
</dbReference>
<protein>
    <submittedName>
        <fullName evidence="4">Alginate export</fullName>
    </submittedName>
</protein>
<keyword evidence="5" id="KW-1185">Reference proteome</keyword>
<dbReference type="STRING" id="1193011.LEP1GSC058_1813"/>